<dbReference type="PANTHER" id="PTHR43248">
    <property type="entry name" value="2-SUCCINYL-6-HYDROXY-2,4-CYCLOHEXADIENE-1-CARBOXYLATE SYNTHASE"/>
    <property type="match status" value="1"/>
</dbReference>
<feature type="chain" id="PRO_5036781401" evidence="4">
    <location>
        <begin position="29"/>
        <end position="491"/>
    </location>
</feature>
<keyword evidence="7" id="KW-1185">Reference proteome</keyword>
<keyword evidence="2 4" id="KW-0732">Signal</keyword>
<dbReference type="SUPFAM" id="SSF53474">
    <property type="entry name" value="alpha/beta-Hydrolases"/>
    <property type="match status" value="1"/>
</dbReference>
<dbReference type="InterPro" id="IPR013595">
    <property type="entry name" value="Pept_S33_TAP-like_C"/>
</dbReference>
<evidence type="ECO:0000256" key="1">
    <source>
        <dbReference type="ARBA" id="ARBA00010088"/>
    </source>
</evidence>
<dbReference type="InterPro" id="IPR051601">
    <property type="entry name" value="Serine_prot/Carboxylest_S33"/>
</dbReference>
<dbReference type="RefSeq" id="WP_189124776.1">
    <property type="nucleotide sequence ID" value="NZ_BMNH01000007.1"/>
</dbReference>
<dbReference type="Pfam" id="PF08386">
    <property type="entry name" value="Abhydrolase_4"/>
    <property type="match status" value="1"/>
</dbReference>
<comment type="caution">
    <text evidence="6">The sequence shown here is derived from an EMBL/GenBank/DDBJ whole genome shotgun (WGS) entry which is preliminary data.</text>
</comment>
<dbReference type="Proteomes" id="UP000646523">
    <property type="component" value="Unassembled WGS sequence"/>
</dbReference>
<evidence type="ECO:0000313" key="7">
    <source>
        <dbReference type="Proteomes" id="UP000646523"/>
    </source>
</evidence>
<sequence>MRRLAGLITPLIIGLLSAGLLAAGPANAHTATTRTATGPAGLSAYYGQRLAWSACGGGFQCAKLKVPLDYAKPAGAGIQIAVTRLRARGGKRLGSLLVNPGGPGSSGVQFARTSARTVFPARIRSRFDIVGFDPRGVGASAPVRCFTSAQFDAYFALDGTPDTRAERKRLDLAQRVFARSCQANSGKLLPHVGTPDAARDMDVLRAALGESRLTYLGYSYGTYLGATYADLFPTKVRAMVLDGAIDPTKSSAELVSGQGGGFGVAFTSFLKDCFKVKDCPFRTHRIGPSVKRVDALLRRTDRAPLRNNADGRQVNEAIVTNGILTSLYSQESWPLLRKAFAQAFKGDGEIFLWLSDQGNNRRPDATYTNDFEARLAVNCLDHPAKRARTGRQSPPSANPCDYWPVRSRTAPKALHARGSGPILVVGTVRDPATPYAWARSLASQLSKGVLLTFDGDGHTAYGGPSSCVNTAVDRYLITRVPPKKGTVCPKV</sequence>
<reference evidence="6" key="2">
    <citation type="submission" date="2020-09" db="EMBL/GenBank/DDBJ databases">
        <authorList>
            <person name="Sun Q."/>
            <person name="Zhou Y."/>
        </authorList>
    </citation>
    <scope>NUCLEOTIDE SEQUENCE</scope>
    <source>
        <strain evidence="6">CGMCC 4.7368</strain>
    </source>
</reference>
<dbReference type="InterPro" id="IPR029058">
    <property type="entry name" value="AB_hydrolase_fold"/>
</dbReference>
<gene>
    <name evidence="6" type="ORF">GCM10012289_30930</name>
</gene>
<protein>
    <submittedName>
        <fullName evidence="6">Proteinase</fullName>
    </submittedName>
</protein>
<keyword evidence="3" id="KW-0378">Hydrolase</keyword>
<feature type="domain" description="Peptidase S33 tripeptidyl aminopeptidase-like C-terminal" evidence="5">
    <location>
        <begin position="398"/>
        <end position="488"/>
    </location>
</feature>
<dbReference type="AlphaFoldDB" id="A0A917YZ65"/>
<reference evidence="6" key="1">
    <citation type="journal article" date="2014" name="Int. J. Syst. Evol. Microbiol.">
        <title>Complete genome sequence of Corynebacterium casei LMG S-19264T (=DSM 44701T), isolated from a smear-ripened cheese.</title>
        <authorList>
            <consortium name="US DOE Joint Genome Institute (JGI-PGF)"/>
            <person name="Walter F."/>
            <person name="Albersmeier A."/>
            <person name="Kalinowski J."/>
            <person name="Ruckert C."/>
        </authorList>
    </citation>
    <scope>NUCLEOTIDE SEQUENCE</scope>
    <source>
        <strain evidence="6">CGMCC 4.7368</strain>
    </source>
</reference>
<dbReference type="GO" id="GO:0016787">
    <property type="term" value="F:hydrolase activity"/>
    <property type="evidence" value="ECO:0007669"/>
    <property type="project" value="UniProtKB-KW"/>
</dbReference>
<dbReference type="PANTHER" id="PTHR43248:SF29">
    <property type="entry name" value="TRIPEPTIDYL AMINOPEPTIDASE"/>
    <property type="match status" value="1"/>
</dbReference>
<evidence type="ECO:0000313" key="6">
    <source>
        <dbReference type="EMBL" id="GGO69541.1"/>
    </source>
</evidence>
<feature type="signal peptide" evidence="4">
    <location>
        <begin position="1"/>
        <end position="28"/>
    </location>
</feature>
<evidence type="ECO:0000259" key="5">
    <source>
        <dbReference type="Pfam" id="PF08386"/>
    </source>
</evidence>
<dbReference type="Gene3D" id="3.40.50.1820">
    <property type="entry name" value="alpha/beta hydrolase"/>
    <property type="match status" value="1"/>
</dbReference>
<evidence type="ECO:0000256" key="4">
    <source>
        <dbReference type="SAM" id="SignalP"/>
    </source>
</evidence>
<organism evidence="6 7">
    <name type="scientific">Nonomuraea cavernae</name>
    <dbReference type="NCBI Taxonomy" id="2045107"/>
    <lineage>
        <taxon>Bacteria</taxon>
        <taxon>Bacillati</taxon>
        <taxon>Actinomycetota</taxon>
        <taxon>Actinomycetes</taxon>
        <taxon>Streptosporangiales</taxon>
        <taxon>Streptosporangiaceae</taxon>
        <taxon>Nonomuraea</taxon>
    </lineage>
</organism>
<name>A0A917YZ65_9ACTN</name>
<dbReference type="EMBL" id="BMNH01000007">
    <property type="protein sequence ID" value="GGO69541.1"/>
    <property type="molecule type" value="Genomic_DNA"/>
</dbReference>
<evidence type="ECO:0000256" key="2">
    <source>
        <dbReference type="ARBA" id="ARBA00022729"/>
    </source>
</evidence>
<evidence type="ECO:0000256" key="3">
    <source>
        <dbReference type="ARBA" id="ARBA00022801"/>
    </source>
</evidence>
<accession>A0A917YZ65</accession>
<comment type="similarity">
    <text evidence="1">Belongs to the peptidase S33 family.</text>
</comment>
<proteinExistence type="inferred from homology"/>